<sequence>MPKQKSQARLCCAGRLKERPIRHSQRLSWPSILTVAKMVVSGFIPLAQWAAIFLPTLYVGIAAQDSVHIVNAIKTNTPPKVLAKQWLEVYRQGPFWVIPVVLLSIASNALLALNAPNPNHRILYGLSAILMWSIPLTTIFIFEPGVNGACKIKAAQVLTDEGLKFPDKGSSSLPIPGKHSASPATRAWAERREVGMESVAGSWARQNVGRVGIALVAAGISGFASLGRRSF</sequence>
<feature type="transmembrane region" description="Helical" evidence="6">
    <location>
        <begin position="95"/>
        <end position="115"/>
    </location>
</feature>
<comment type="similarity">
    <text evidence="5">Belongs to the anthrone oxygenase family.</text>
</comment>
<comment type="subcellular location">
    <subcellularLocation>
        <location evidence="1">Membrane</location>
        <topology evidence="1">Multi-pass membrane protein</topology>
    </subcellularLocation>
</comment>
<keyword evidence="3 6" id="KW-1133">Transmembrane helix</keyword>
<accession>A0AA40CIC9</accession>
<keyword evidence="4 6" id="KW-0472">Membrane</keyword>
<dbReference type="InterPro" id="IPR013901">
    <property type="entry name" value="Anthrone_oxy"/>
</dbReference>
<dbReference type="GO" id="GO:0016020">
    <property type="term" value="C:membrane"/>
    <property type="evidence" value="ECO:0007669"/>
    <property type="project" value="UniProtKB-SubCell"/>
</dbReference>
<dbReference type="AlphaFoldDB" id="A0AA40CIC9"/>
<evidence type="ECO:0000256" key="4">
    <source>
        <dbReference type="ARBA" id="ARBA00023136"/>
    </source>
</evidence>
<evidence type="ECO:0000313" key="7">
    <source>
        <dbReference type="EMBL" id="KAK0639936.1"/>
    </source>
</evidence>
<name>A0AA40CIC9_9PEZI</name>
<dbReference type="PANTHER" id="PTHR35042:SF1">
    <property type="entry name" value="DUF1772-DOMAIN-CONTAINING PROTEIN"/>
    <property type="match status" value="1"/>
</dbReference>
<evidence type="ECO:0000313" key="8">
    <source>
        <dbReference type="Proteomes" id="UP001174936"/>
    </source>
</evidence>
<evidence type="ECO:0000256" key="5">
    <source>
        <dbReference type="ARBA" id="ARBA00034313"/>
    </source>
</evidence>
<dbReference type="PANTHER" id="PTHR35042">
    <property type="entry name" value="ANTHRONE OXYGENASE ENCC"/>
    <property type="match status" value="1"/>
</dbReference>
<evidence type="ECO:0000256" key="2">
    <source>
        <dbReference type="ARBA" id="ARBA00022692"/>
    </source>
</evidence>
<feature type="transmembrane region" description="Helical" evidence="6">
    <location>
        <begin position="122"/>
        <end position="142"/>
    </location>
</feature>
<keyword evidence="8" id="KW-1185">Reference proteome</keyword>
<dbReference type="Pfam" id="PF08592">
    <property type="entry name" value="Anthrone_oxy"/>
    <property type="match status" value="1"/>
</dbReference>
<evidence type="ECO:0000256" key="3">
    <source>
        <dbReference type="ARBA" id="ARBA00022989"/>
    </source>
</evidence>
<keyword evidence="2 6" id="KW-0812">Transmembrane</keyword>
<protein>
    <submittedName>
        <fullName evidence="7">Uncharacterized protein</fullName>
    </submittedName>
</protein>
<reference evidence="7" key="1">
    <citation type="submission" date="2023-06" db="EMBL/GenBank/DDBJ databases">
        <title>Genome-scale phylogeny and comparative genomics of the fungal order Sordariales.</title>
        <authorList>
            <consortium name="Lawrence Berkeley National Laboratory"/>
            <person name="Hensen N."/>
            <person name="Bonometti L."/>
            <person name="Westerberg I."/>
            <person name="Brannstrom I.O."/>
            <person name="Guillou S."/>
            <person name="Cros-Aarteil S."/>
            <person name="Calhoun S."/>
            <person name="Haridas S."/>
            <person name="Kuo A."/>
            <person name="Mondo S."/>
            <person name="Pangilinan J."/>
            <person name="Riley R."/>
            <person name="Labutti K."/>
            <person name="Andreopoulos B."/>
            <person name="Lipzen A."/>
            <person name="Chen C."/>
            <person name="Yanf M."/>
            <person name="Daum C."/>
            <person name="Ng V."/>
            <person name="Clum A."/>
            <person name="Steindorff A."/>
            <person name="Ohm R."/>
            <person name="Martin F."/>
            <person name="Silar P."/>
            <person name="Natvig D."/>
            <person name="Lalanne C."/>
            <person name="Gautier V."/>
            <person name="Ament-Velasquez S.L."/>
            <person name="Kruys A."/>
            <person name="Hutchinson M.I."/>
            <person name="Powell A.J."/>
            <person name="Barry K."/>
            <person name="Miller A.N."/>
            <person name="Grigoriev I.V."/>
            <person name="Debuchy R."/>
            <person name="Gladieux P."/>
            <person name="Thoren M.H."/>
            <person name="Johannesson H."/>
        </authorList>
    </citation>
    <scope>NUCLEOTIDE SEQUENCE</scope>
    <source>
        <strain evidence="7">SMH2532-1</strain>
    </source>
</reference>
<evidence type="ECO:0000256" key="1">
    <source>
        <dbReference type="ARBA" id="ARBA00004141"/>
    </source>
</evidence>
<dbReference type="Proteomes" id="UP001174936">
    <property type="component" value="Unassembled WGS sequence"/>
</dbReference>
<evidence type="ECO:0000256" key="6">
    <source>
        <dbReference type="SAM" id="Phobius"/>
    </source>
</evidence>
<gene>
    <name evidence="7" type="ORF">B0T16DRAFT_423941</name>
</gene>
<dbReference type="EMBL" id="JAULSV010000007">
    <property type="protein sequence ID" value="KAK0639936.1"/>
    <property type="molecule type" value="Genomic_DNA"/>
</dbReference>
<feature type="transmembrane region" description="Helical" evidence="6">
    <location>
        <begin position="208"/>
        <end position="226"/>
    </location>
</feature>
<organism evidence="7 8">
    <name type="scientific">Cercophora newfieldiana</name>
    <dbReference type="NCBI Taxonomy" id="92897"/>
    <lineage>
        <taxon>Eukaryota</taxon>
        <taxon>Fungi</taxon>
        <taxon>Dikarya</taxon>
        <taxon>Ascomycota</taxon>
        <taxon>Pezizomycotina</taxon>
        <taxon>Sordariomycetes</taxon>
        <taxon>Sordariomycetidae</taxon>
        <taxon>Sordariales</taxon>
        <taxon>Lasiosphaeriaceae</taxon>
        <taxon>Cercophora</taxon>
    </lineage>
</organism>
<comment type="caution">
    <text evidence="7">The sequence shown here is derived from an EMBL/GenBank/DDBJ whole genome shotgun (WGS) entry which is preliminary data.</text>
</comment>
<proteinExistence type="inferred from homology"/>